<feature type="transmembrane region" description="Helical" evidence="2">
    <location>
        <begin position="183"/>
        <end position="204"/>
    </location>
</feature>
<evidence type="ECO:0000313" key="4">
    <source>
        <dbReference type="EMBL" id="MFC4694865.1"/>
    </source>
</evidence>
<dbReference type="RefSeq" id="WP_387990686.1">
    <property type="nucleotide sequence ID" value="NZ_JBHSGR010000017.1"/>
</dbReference>
<accession>A0ABV9LN76</accession>
<feature type="domain" description="CAAX prenyl protease 2/Lysostaphin resistance protein A-like" evidence="3">
    <location>
        <begin position="149"/>
        <end position="252"/>
    </location>
</feature>
<feature type="transmembrane region" description="Helical" evidence="2">
    <location>
        <begin position="237"/>
        <end position="257"/>
    </location>
</feature>
<comment type="caution">
    <text evidence="4">The sequence shown here is derived from an EMBL/GenBank/DDBJ whole genome shotgun (WGS) entry which is preliminary data.</text>
</comment>
<keyword evidence="2" id="KW-0812">Transmembrane</keyword>
<name>A0ABV9LN76_9ACTN</name>
<protein>
    <submittedName>
        <fullName evidence="4">Type II CAAX prenyl endopeptidase Rce1 family protein</fullName>
    </submittedName>
</protein>
<keyword evidence="2" id="KW-1133">Transmembrane helix</keyword>
<keyword evidence="5" id="KW-1185">Reference proteome</keyword>
<organism evidence="4 5">
    <name type="scientific">Geodermatophilus arenarius</name>
    <dbReference type="NCBI Taxonomy" id="1137990"/>
    <lineage>
        <taxon>Bacteria</taxon>
        <taxon>Bacillati</taxon>
        <taxon>Actinomycetota</taxon>
        <taxon>Actinomycetes</taxon>
        <taxon>Geodermatophilales</taxon>
        <taxon>Geodermatophilaceae</taxon>
        <taxon>Geodermatophilus</taxon>
    </lineage>
</organism>
<feature type="transmembrane region" description="Helical" evidence="2">
    <location>
        <begin position="112"/>
        <end position="137"/>
    </location>
</feature>
<feature type="region of interest" description="Disordered" evidence="1">
    <location>
        <begin position="1"/>
        <end position="27"/>
    </location>
</feature>
<reference evidence="5" key="1">
    <citation type="journal article" date="2019" name="Int. J. Syst. Evol. Microbiol.">
        <title>The Global Catalogue of Microorganisms (GCM) 10K type strain sequencing project: providing services to taxonomists for standard genome sequencing and annotation.</title>
        <authorList>
            <consortium name="The Broad Institute Genomics Platform"/>
            <consortium name="The Broad Institute Genome Sequencing Center for Infectious Disease"/>
            <person name="Wu L."/>
            <person name="Ma J."/>
        </authorList>
    </citation>
    <scope>NUCLEOTIDE SEQUENCE [LARGE SCALE GENOMIC DNA]</scope>
    <source>
        <strain evidence="5">CCUG 62763</strain>
    </source>
</reference>
<evidence type="ECO:0000256" key="2">
    <source>
        <dbReference type="SAM" id="Phobius"/>
    </source>
</evidence>
<feature type="compositionally biased region" description="Low complexity" evidence="1">
    <location>
        <begin position="1"/>
        <end position="16"/>
    </location>
</feature>
<dbReference type="InterPro" id="IPR003675">
    <property type="entry name" value="Rce1/LyrA-like_dom"/>
</dbReference>
<sequence length="306" mass="31409">MSTSPSLSAPSLSAPSPSAPPAAPAARPSPWREIGVFLGATAGLLTLTTAVAAAADADVAHVDQEPPLVQALLFGQALIPLVAAVLARLVTAGTLRRPGWGFRRTSWRSLGTAWLWALLPTLAAGGLLWATGLAGFASEGLTPTVALGLTVLVLPYVALALAEDVGWRGLLVQRLAEVAGPRTVVLVSGLAWSLFHWPLVLFLGGAPAGIPVPFALLCLTVGTTSLGAALASMQLRWGIWPGVLAHAVLNALLYHVLAPLTADSGPTEWLSTETGAAGAVTLLLAALAWWRVAPLRRSPDGGTRAA</sequence>
<keyword evidence="2" id="KW-0472">Membrane</keyword>
<dbReference type="Pfam" id="PF02517">
    <property type="entry name" value="Rce1-like"/>
    <property type="match status" value="1"/>
</dbReference>
<evidence type="ECO:0000259" key="3">
    <source>
        <dbReference type="Pfam" id="PF02517"/>
    </source>
</evidence>
<feature type="transmembrane region" description="Helical" evidence="2">
    <location>
        <begin position="269"/>
        <end position="290"/>
    </location>
</feature>
<evidence type="ECO:0000256" key="1">
    <source>
        <dbReference type="SAM" id="MobiDB-lite"/>
    </source>
</evidence>
<feature type="transmembrane region" description="Helical" evidence="2">
    <location>
        <begin position="210"/>
        <end position="230"/>
    </location>
</feature>
<dbReference type="PANTHER" id="PTHR35797:SF1">
    <property type="entry name" value="PROTEASE"/>
    <property type="match status" value="1"/>
</dbReference>
<dbReference type="InterPro" id="IPR042150">
    <property type="entry name" value="MmRce1-like"/>
</dbReference>
<dbReference type="PANTHER" id="PTHR35797">
    <property type="entry name" value="PROTEASE-RELATED"/>
    <property type="match status" value="1"/>
</dbReference>
<feature type="transmembrane region" description="Helical" evidence="2">
    <location>
        <begin position="67"/>
        <end position="91"/>
    </location>
</feature>
<evidence type="ECO:0000313" key="5">
    <source>
        <dbReference type="Proteomes" id="UP001596025"/>
    </source>
</evidence>
<dbReference type="Proteomes" id="UP001596025">
    <property type="component" value="Unassembled WGS sequence"/>
</dbReference>
<proteinExistence type="predicted"/>
<dbReference type="EMBL" id="JBHSGR010000017">
    <property type="protein sequence ID" value="MFC4694865.1"/>
    <property type="molecule type" value="Genomic_DNA"/>
</dbReference>
<feature type="transmembrane region" description="Helical" evidence="2">
    <location>
        <begin position="143"/>
        <end position="162"/>
    </location>
</feature>
<gene>
    <name evidence="4" type="ORF">ACFO3M_15815</name>
</gene>
<feature type="transmembrane region" description="Helical" evidence="2">
    <location>
        <begin position="34"/>
        <end position="55"/>
    </location>
</feature>